<dbReference type="InterPro" id="IPR001789">
    <property type="entry name" value="Sig_transdc_resp-reg_receiver"/>
</dbReference>
<dbReference type="Gene3D" id="3.40.50.2300">
    <property type="match status" value="1"/>
</dbReference>
<dbReference type="GO" id="GO:0003723">
    <property type="term" value="F:RNA binding"/>
    <property type="evidence" value="ECO:0007669"/>
    <property type="project" value="InterPro"/>
</dbReference>
<dbReference type="Pfam" id="PF00072">
    <property type="entry name" value="Response_reg"/>
    <property type="match status" value="1"/>
</dbReference>
<organism evidence="5 6">
    <name type="scientific">Roseiconus nitratireducens</name>
    <dbReference type="NCBI Taxonomy" id="2605748"/>
    <lineage>
        <taxon>Bacteria</taxon>
        <taxon>Pseudomonadati</taxon>
        <taxon>Planctomycetota</taxon>
        <taxon>Planctomycetia</taxon>
        <taxon>Pirellulales</taxon>
        <taxon>Pirellulaceae</taxon>
        <taxon>Roseiconus</taxon>
    </lineage>
</organism>
<dbReference type="PROSITE" id="PS50921">
    <property type="entry name" value="ANTAR"/>
    <property type="match status" value="1"/>
</dbReference>
<dbReference type="AlphaFoldDB" id="A0A5M6DAB4"/>
<dbReference type="GO" id="GO:0000160">
    <property type="term" value="P:phosphorelay signal transduction system"/>
    <property type="evidence" value="ECO:0007669"/>
    <property type="project" value="InterPro"/>
</dbReference>
<dbReference type="PIRSF" id="PIRSF036382">
    <property type="entry name" value="RR_antiterm"/>
    <property type="match status" value="1"/>
</dbReference>
<dbReference type="PANTHER" id="PTHR43367:SF1">
    <property type="entry name" value="TWO-COMPONENT RESPONSE REGULATOR-LIKE APRR6-RELATED"/>
    <property type="match status" value="1"/>
</dbReference>
<gene>
    <name evidence="5" type="ORF">FYK55_09205</name>
</gene>
<dbReference type="EMBL" id="VWOX01000004">
    <property type="protein sequence ID" value="KAA5544497.1"/>
    <property type="molecule type" value="Genomic_DNA"/>
</dbReference>
<comment type="caution">
    <text evidence="5">The sequence shown here is derived from an EMBL/GenBank/DDBJ whole genome shotgun (WGS) entry which is preliminary data.</text>
</comment>
<dbReference type="PROSITE" id="PS50110">
    <property type="entry name" value="RESPONSE_REGULATORY"/>
    <property type="match status" value="1"/>
</dbReference>
<dbReference type="InterPro" id="IPR011006">
    <property type="entry name" value="CheY-like_superfamily"/>
</dbReference>
<sequence length="208" mass="23656">MRRQVAGGNDDSMNTSYKIIFAHGDDASRAVVTEMLKVLGHQLQLVTHSGREMIAAVKEQPPELLISGVRLSDMDGIESLVECGKQEPIPSIIVSKETDQDKVERALQDHVMAYLAEPVQTHDLRPAIFLVMQRFSQFQELREENEELREALQLRKWVERAKGLLMKQRDLDEEGAYKQLRRMATDKRTKIGEVAKTLVEADELLSES</sequence>
<name>A0A5M6DAB4_9BACT</name>
<accession>A0A5M6DAB4</accession>
<dbReference type="InterPro" id="IPR008327">
    <property type="entry name" value="Sig_transdc_resp-reg_antiterm"/>
</dbReference>
<reference evidence="5 6" key="1">
    <citation type="submission" date="2019-08" db="EMBL/GenBank/DDBJ databases">
        <authorList>
            <person name="Dhanesh K."/>
            <person name="Kumar G."/>
            <person name="Sasikala C."/>
            <person name="Venkata Ramana C."/>
        </authorList>
    </citation>
    <scope>NUCLEOTIDE SEQUENCE [LARGE SCALE GENOMIC DNA]</scope>
    <source>
        <strain evidence="5 6">JC645</strain>
    </source>
</reference>
<dbReference type="InterPro" id="IPR036388">
    <property type="entry name" value="WH-like_DNA-bd_sf"/>
</dbReference>
<keyword evidence="6" id="KW-1185">Reference proteome</keyword>
<evidence type="ECO:0000256" key="1">
    <source>
        <dbReference type="PROSITE-ProRule" id="PRU00169"/>
    </source>
</evidence>
<evidence type="ECO:0000313" key="6">
    <source>
        <dbReference type="Proteomes" id="UP000324479"/>
    </source>
</evidence>
<evidence type="ECO:0000259" key="3">
    <source>
        <dbReference type="PROSITE" id="PS50110"/>
    </source>
</evidence>
<protein>
    <submittedName>
        <fullName evidence="5">ANTAR domain-containing protein</fullName>
    </submittedName>
</protein>
<feature type="coiled-coil region" evidence="2">
    <location>
        <begin position="131"/>
        <end position="161"/>
    </location>
</feature>
<dbReference type="Gene3D" id="1.10.10.10">
    <property type="entry name" value="Winged helix-like DNA-binding domain superfamily/Winged helix DNA-binding domain"/>
    <property type="match status" value="1"/>
</dbReference>
<dbReference type="SMART" id="SM01012">
    <property type="entry name" value="ANTAR"/>
    <property type="match status" value="1"/>
</dbReference>
<feature type="domain" description="ANTAR" evidence="4">
    <location>
        <begin position="138"/>
        <end position="199"/>
    </location>
</feature>
<dbReference type="SUPFAM" id="SSF52172">
    <property type="entry name" value="CheY-like"/>
    <property type="match status" value="1"/>
</dbReference>
<keyword evidence="2" id="KW-0175">Coiled coil</keyword>
<dbReference type="PANTHER" id="PTHR43367">
    <property type="match status" value="1"/>
</dbReference>
<evidence type="ECO:0000259" key="4">
    <source>
        <dbReference type="PROSITE" id="PS50921"/>
    </source>
</evidence>
<comment type="caution">
    <text evidence="1">Lacks conserved residue(s) required for the propagation of feature annotation.</text>
</comment>
<dbReference type="Proteomes" id="UP000324479">
    <property type="component" value="Unassembled WGS sequence"/>
</dbReference>
<proteinExistence type="predicted"/>
<dbReference type="InterPro" id="IPR005561">
    <property type="entry name" value="ANTAR"/>
</dbReference>
<evidence type="ECO:0000256" key="2">
    <source>
        <dbReference type="SAM" id="Coils"/>
    </source>
</evidence>
<feature type="domain" description="Response regulatory" evidence="3">
    <location>
        <begin position="18"/>
        <end position="132"/>
    </location>
</feature>
<dbReference type="SMART" id="SM00448">
    <property type="entry name" value="REC"/>
    <property type="match status" value="1"/>
</dbReference>
<evidence type="ECO:0000313" key="5">
    <source>
        <dbReference type="EMBL" id="KAA5544497.1"/>
    </source>
</evidence>
<dbReference type="Pfam" id="PF03861">
    <property type="entry name" value="ANTAR"/>
    <property type="match status" value="1"/>
</dbReference>